<dbReference type="InterPro" id="IPR000620">
    <property type="entry name" value="EamA_dom"/>
</dbReference>
<evidence type="ECO:0000313" key="9">
    <source>
        <dbReference type="Proteomes" id="UP001432000"/>
    </source>
</evidence>
<dbReference type="EMBL" id="CP147846">
    <property type="protein sequence ID" value="WXG69347.1"/>
    <property type="molecule type" value="Genomic_DNA"/>
</dbReference>
<dbReference type="SUPFAM" id="SSF103481">
    <property type="entry name" value="Multidrug resistance efflux transporter EmrE"/>
    <property type="match status" value="1"/>
</dbReference>
<comment type="similarity">
    <text evidence="2">Belongs to the EamA transporter family.</text>
</comment>
<protein>
    <submittedName>
        <fullName evidence="8">EamA family transporter</fullName>
    </submittedName>
</protein>
<keyword evidence="9" id="KW-1185">Reference proteome</keyword>
<dbReference type="Proteomes" id="UP001432000">
    <property type="component" value="Chromosome"/>
</dbReference>
<keyword evidence="4 6" id="KW-1133">Transmembrane helix</keyword>
<comment type="subcellular location">
    <subcellularLocation>
        <location evidence="1">Membrane</location>
        <topology evidence="1">Multi-pass membrane protein</topology>
    </subcellularLocation>
</comment>
<dbReference type="PANTHER" id="PTHR32322:SF2">
    <property type="entry name" value="EAMA DOMAIN-CONTAINING PROTEIN"/>
    <property type="match status" value="1"/>
</dbReference>
<dbReference type="InterPro" id="IPR037185">
    <property type="entry name" value="EmrE-like"/>
</dbReference>
<gene>
    <name evidence="8" type="ORF">WDS16_01925</name>
</gene>
<feature type="transmembrane region" description="Helical" evidence="6">
    <location>
        <begin position="68"/>
        <end position="89"/>
    </location>
</feature>
<dbReference type="Pfam" id="PF00892">
    <property type="entry name" value="EamA"/>
    <property type="match status" value="1"/>
</dbReference>
<feature type="transmembrane region" description="Helical" evidence="6">
    <location>
        <begin position="146"/>
        <end position="165"/>
    </location>
</feature>
<accession>A0ABZ2PJK7</accession>
<evidence type="ECO:0000256" key="4">
    <source>
        <dbReference type="ARBA" id="ARBA00022989"/>
    </source>
</evidence>
<feature type="transmembrane region" description="Helical" evidence="6">
    <location>
        <begin position="38"/>
        <end position="56"/>
    </location>
</feature>
<feature type="transmembrane region" description="Helical" evidence="6">
    <location>
        <begin position="177"/>
        <end position="196"/>
    </location>
</feature>
<feature type="transmembrane region" description="Helical" evidence="6">
    <location>
        <begin position="208"/>
        <end position="230"/>
    </location>
</feature>
<evidence type="ECO:0000256" key="2">
    <source>
        <dbReference type="ARBA" id="ARBA00007362"/>
    </source>
</evidence>
<evidence type="ECO:0000313" key="8">
    <source>
        <dbReference type="EMBL" id="WXG69347.1"/>
    </source>
</evidence>
<reference evidence="8 9" key="1">
    <citation type="submission" date="2024-03" db="EMBL/GenBank/DDBJ databases">
        <title>Natural products discovery in diverse microorganisms through a two-stage MS feature dereplication strategy.</title>
        <authorList>
            <person name="Zhang R."/>
        </authorList>
    </citation>
    <scope>NUCLEOTIDE SEQUENCE [LARGE SCALE GENOMIC DNA]</scope>
    <source>
        <strain evidence="8 9">18930</strain>
    </source>
</reference>
<proteinExistence type="inferred from homology"/>
<evidence type="ECO:0000256" key="1">
    <source>
        <dbReference type="ARBA" id="ARBA00004141"/>
    </source>
</evidence>
<organism evidence="8 9">
    <name type="scientific">Rhodococcus sovatensis</name>
    <dbReference type="NCBI Taxonomy" id="1805840"/>
    <lineage>
        <taxon>Bacteria</taxon>
        <taxon>Bacillati</taxon>
        <taxon>Actinomycetota</taxon>
        <taxon>Actinomycetes</taxon>
        <taxon>Mycobacteriales</taxon>
        <taxon>Nocardiaceae</taxon>
        <taxon>Rhodococcus</taxon>
    </lineage>
</organism>
<evidence type="ECO:0000256" key="3">
    <source>
        <dbReference type="ARBA" id="ARBA00022692"/>
    </source>
</evidence>
<dbReference type="RefSeq" id="WP_338890086.1">
    <property type="nucleotide sequence ID" value="NZ_CP147846.1"/>
</dbReference>
<dbReference type="InterPro" id="IPR050638">
    <property type="entry name" value="AA-Vitamin_Transporters"/>
</dbReference>
<feature type="transmembrane region" description="Helical" evidence="6">
    <location>
        <begin position="123"/>
        <end position="140"/>
    </location>
</feature>
<evidence type="ECO:0000256" key="5">
    <source>
        <dbReference type="ARBA" id="ARBA00023136"/>
    </source>
</evidence>
<name>A0ABZ2PJK7_9NOCA</name>
<feature type="domain" description="EamA" evidence="7">
    <location>
        <begin position="7"/>
        <end position="136"/>
    </location>
</feature>
<keyword evidence="5 6" id="KW-0472">Membrane</keyword>
<sequence>MTRVDNLAAVSLVILWSSGFIGADLGTAQAPAHTLLAWRYVVAVVILAAWCWYRRLRPTLRGVKRQAVLGFFCQFLYLGCLVTGVGLGVPAGTAALIAALQPLVVAALSSRFLGEEFPASRRIGLAVGFTGVVLVVAGDLGGAAAWPVYLLPLLGTLALSAGTVLERKLGTTEPIPLALCIQAAVSGVLFMAWSLIAGDATPPLTTGFWAAVAWVVVFSTFGAYGTYLFVLRRSGATRVSALL</sequence>
<feature type="transmembrane region" description="Helical" evidence="6">
    <location>
        <begin position="95"/>
        <end position="114"/>
    </location>
</feature>
<evidence type="ECO:0000256" key="6">
    <source>
        <dbReference type="SAM" id="Phobius"/>
    </source>
</evidence>
<dbReference type="PANTHER" id="PTHR32322">
    <property type="entry name" value="INNER MEMBRANE TRANSPORTER"/>
    <property type="match status" value="1"/>
</dbReference>
<keyword evidence="3 6" id="KW-0812">Transmembrane</keyword>
<evidence type="ECO:0000259" key="7">
    <source>
        <dbReference type="Pfam" id="PF00892"/>
    </source>
</evidence>